<reference evidence="1" key="1">
    <citation type="submission" date="2023-03" db="EMBL/GenBank/DDBJ databases">
        <title>Massive genome expansion in bonnet fungi (Mycena s.s.) driven by repeated elements and novel gene families across ecological guilds.</title>
        <authorList>
            <consortium name="Lawrence Berkeley National Laboratory"/>
            <person name="Harder C.B."/>
            <person name="Miyauchi S."/>
            <person name="Viragh M."/>
            <person name="Kuo A."/>
            <person name="Thoen E."/>
            <person name="Andreopoulos B."/>
            <person name="Lu D."/>
            <person name="Skrede I."/>
            <person name="Drula E."/>
            <person name="Henrissat B."/>
            <person name="Morin E."/>
            <person name="Kohler A."/>
            <person name="Barry K."/>
            <person name="LaButti K."/>
            <person name="Morin E."/>
            <person name="Salamov A."/>
            <person name="Lipzen A."/>
            <person name="Mereny Z."/>
            <person name="Hegedus B."/>
            <person name="Baldrian P."/>
            <person name="Stursova M."/>
            <person name="Weitz H."/>
            <person name="Taylor A."/>
            <person name="Grigoriev I.V."/>
            <person name="Nagy L.G."/>
            <person name="Martin F."/>
            <person name="Kauserud H."/>
        </authorList>
    </citation>
    <scope>NUCLEOTIDE SEQUENCE</scope>
    <source>
        <strain evidence="1">9284</strain>
    </source>
</reference>
<protein>
    <submittedName>
        <fullName evidence="1">Uncharacterized protein</fullName>
    </submittedName>
</protein>
<organism evidence="1 2">
    <name type="scientific">Roridomyces roridus</name>
    <dbReference type="NCBI Taxonomy" id="1738132"/>
    <lineage>
        <taxon>Eukaryota</taxon>
        <taxon>Fungi</taxon>
        <taxon>Dikarya</taxon>
        <taxon>Basidiomycota</taxon>
        <taxon>Agaricomycotina</taxon>
        <taxon>Agaricomycetes</taxon>
        <taxon>Agaricomycetidae</taxon>
        <taxon>Agaricales</taxon>
        <taxon>Marasmiineae</taxon>
        <taxon>Mycenaceae</taxon>
        <taxon>Roridomyces</taxon>
    </lineage>
</organism>
<accession>A0AAD7FGZ3</accession>
<evidence type="ECO:0000313" key="1">
    <source>
        <dbReference type="EMBL" id="KAJ7618063.1"/>
    </source>
</evidence>
<dbReference type="EMBL" id="JARKIF010000020">
    <property type="protein sequence ID" value="KAJ7618063.1"/>
    <property type="molecule type" value="Genomic_DNA"/>
</dbReference>
<name>A0AAD7FGZ3_9AGAR</name>
<keyword evidence="2" id="KW-1185">Reference proteome</keyword>
<comment type="caution">
    <text evidence="1">The sequence shown here is derived from an EMBL/GenBank/DDBJ whole genome shotgun (WGS) entry which is preliminary data.</text>
</comment>
<feature type="non-terminal residue" evidence="1">
    <location>
        <position position="1"/>
    </location>
</feature>
<gene>
    <name evidence="1" type="ORF">FB45DRAFT_1103464</name>
</gene>
<dbReference type="Proteomes" id="UP001221142">
    <property type="component" value="Unassembled WGS sequence"/>
</dbReference>
<dbReference type="AlphaFoldDB" id="A0AAD7FGZ3"/>
<evidence type="ECO:0000313" key="2">
    <source>
        <dbReference type="Proteomes" id="UP001221142"/>
    </source>
</evidence>
<proteinExistence type="predicted"/>
<feature type="non-terminal residue" evidence="1">
    <location>
        <position position="93"/>
    </location>
</feature>
<sequence length="93" mass="10501">QDPPDGYLFLCPTEHLQTAPGSFVWPEYPYFWSTDPTGLERLSSEDASARGFPAIQLQTELIGESWDDTVYEGARKFYEFKGVDTESQDLTAS</sequence>